<comment type="caution">
    <text evidence="1">The sequence shown here is derived from an EMBL/GenBank/DDBJ whole genome shotgun (WGS) entry which is preliminary data.</text>
</comment>
<proteinExistence type="predicted"/>
<sequence>MVVVASEGGVDEDAPRLKNLQANPIVGVQVGGRRFTARARIASPADRELPIILFTPQD</sequence>
<name>A0ABV9S4X5_9PSEU</name>
<organism evidence="1 2">
    <name type="scientific">Actinophytocola glycyrrhizae</name>
    <dbReference type="NCBI Taxonomy" id="2044873"/>
    <lineage>
        <taxon>Bacteria</taxon>
        <taxon>Bacillati</taxon>
        <taxon>Actinomycetota</taxon>
        <taxon>Actinomycetes</taxon>
        <taxon>Pseudonocardiales</taxon>
        <taxon>Pseudonocardiaceae</taxon>
    </lineage>
</organism>
<keyword evidence="2" id="KW-1185">Reference proteome</keyword>
<dbReference type="Proteomes" id="UP001595859">
    <property type="component" value="Unassembled WGS sequence"/>
</dbReference>
<protein>
    <submittedName>
        <fullName evidence="1">Nitroreductase/quinone reductase family protein</fullName>
    </submittedName>
</protein>
<evidence type="ECO:0000313" key="2">
    <source>
        <dbReference type="Proteomes" id="UP001595859"/>
    </source>
</evidence>
<dbReference type="InterPro" id="IPR012349">
    <property type="entry name" value="Split_barrel_FMN-bd"/>
</dbReference>
<reference evidence="2" key="1">
    <citation type="journal article" date="2019" name="Int. J. Syst. Evol. Microbiol.">
        <title>The Global Catalogue of Microorganisms (GCM) 10K type strain sequencing project: providing services to taxonomists for standard genome sequencing and annotation.</title>
        <authorList>
            <consortium name="The Broad Institute Genomics Platform"/>
            <consortium name="The Broad Institute Genome Sequencing Center for Infectious Disease"/>
            <person name="Wu L."/>
            <person name="Ma J."/>
        </authorList>
    </citation>
    <scope>NUCLEOTIDE SEQUENCE [LARGE SCALE GENOMIC DNA]</scope>
    <source>
        <strain evidence="2">ZS-22-S1</strain>
    </source>
</reference>
<dbReference type="RefSeq" id="WP_378057925.1">
    <property type="nucleotide sequence ID" value="NZ_JBHSIS010000009.1"/>
</dbReference>
<dbReference type="Gene3D" id="2.30.110.10">
    <property type="entry name" value="Electron Transport, Fmn-binding Protein, Chain A"/>
    <property type="match status" value="1"/>
</dbReference>
<accession>A0ABV9S4X5</accession>
<gene>
    <name evidence="1" type="ORF">ACFPCV_20795</name>
</gene>
<evidence type="ECO:0000313" key="1">
    <source>
        <dbReference type="EMBL" id="MFC4855958.1"/>
    </source>
</evidence>
<dbReference type="InterPro" id="IPR004378">
    <property type="entry name" value="F420H2_quin_Rdtase"/>
</dbReference>
<dbReference type="Pfam" id="PF04075">
    <property type="entry name" value="F420H2_quin_red"/>
    <property type="match status" value="1"/>
</dbReference>
<dbReference type="EMBL" id="JBHSIS010000009">
    <property type="protein sequence ID" value="MFC4855958.1"/>
    <property type="molecule type" value="Genomic_DNA"/>
</dbReference>